<feature type="chain" id="PRO_5024441982" description="Glycine zipper 2TM domain-containing protein" evidence="2">
    <location>
        <begin position="20"/>
        <end position="177"/>
    </location>
</feature>
<protein>
    <recommendedName>
        <fullName evidence="5">Glycine zipper 2TM domain-containing protein</fullName>
    </recommendedName>
</protein>
<evidence type="ECO:0000256" key="2">
    <source>
        <dbReference type="SAM" id="SignalP"/>
    </source>
</evidence>
<evidence type="ECO:0000313" key="4">
    <source>
        <dbReference type="Proteomes" id="UP000323426"/>
    </source>
</evidence>
<dbReference type="Proteomes" id="UP000323426">
    <property type="component" value="Unassembled WGS sequence"/>
</dbReference>
<name>A0A5M6DTB7_9BACT</name>
<dbReference type="EMBL" id="VWSF01000002">
    <property type="protein sequence ID" value="KAA5548665.1"/>
    <property type="molecule type" value="Genomic_DNA"/>
</dbReference>
<evidence type="ECO:0000256" key="1">
    <source>
        <dbReference type="SAM" id="Phobius"/>
    </source>
</evidence>
<keyword evidence="4" id="KW-1185">Reference proteome</keyword>
<sequence>MKAFILLMLFCFTFSHVGAQITDVSKVKYISVIYLLGSAIPLKGAIITTGDSTIQFIDKSFLKNKNLIAPNAIQVIRSASISRIEVKRKNSAGRGALRGTLGGAAFGAIFGYGIAGKGQFFSRGELARVGTVVFTIPGAIAGTIVEANKKTKIKINGIAAVYALNRENLKKYTLTGN</sequence>
<organism evidence="3 4">
    <name type="scientific">Adhaeribacter rhizoryzae</name>
    <dbReference type="NCBI Taxonomy" id="2607907"/>
    <lineage>
        <taxon>Bacteria</taxon>
        <taxon>Pseudomonadati</taxon>
        <taxon>Bacteroidota</taxon>
        <taxon>Cytophagia</taxon>
        <taxon>Cytophagales</taxon>
        <taxon>Hymenobacteraceae</taxon>
        <taxon>Adhaeribacter</taxon>
    </lineage>
</organism>
<keyword evidence="1" id="KW-0812">Transmembrane</keyword>
<dbReference type="RefSeq" id="WP_150086992.1">
    <property type="nucleotide sequence ID" value="NZ_VWSF01000002.1"/>
</dbReference>
<gene>
    <name evidence="3" type="ORF">F0145_03885</name>
</gene>
<evidence type="ECO:0008006" key="5">
    <source>
        <dbReference type="Google" id="ProtNLM"/>
    </source>
</evidence>
<keyword evidence="1" id="KW-1133">Transmembrane helix</keyword>
<dbReference type="AlphaFoldDB" id="A0A5M6DTB7"/>
<feature type="transmembrane region" description="Helical" evidence="1">
    <location>
        <begin position="126"/>
        <end position="145"/>
    </location>
</feature>
<proteinExistence type="predicted"/>
<evidence type="ECO:0000313" key="3">
    <source>
        <dbReference type="EMBL" id="KAA5548665.1"/>
    </source>
</evidence>
<feature type="signal peptide" evidence="2">
    <location>
        <begin position="1"/>
        <end position="19"/>
    </location>
</feature>
<keyword evidence="2" id="KW-0732">Signal</keyword>
<reference evidence="3 4" key="1">
    <citation type="submission" date="2019-09" db="EMBL/GenBank/DDBJ databases">
        <title>Genome sequence and assembly of Adhaeribacter sp.</title>
        <authorList>
            <person name="Chhetri G."/>
        </authorList>
    </citation>
    <scope>NUCLEOTIDE SEQUENCE [LARGE SCALE GENOMIC DNA]</scope>
    <source>
        <strain evidence="3 4">DK36</strain>
    </source>
</reference>
<comment type="caution">
    <text evidence="3">The sequence shown here is derived from an EMBL/GenBank/DDBJ whole genome shotgun (WGS) entry which is preliminary data.</text>
</comment>
<accession>A0A5M6DTB7</accession>
<feature type="transmembrane region" description="Helical" evidence="1">
    <location>
        <begin position="95"/>
        <end position="114"/>
    </location>
</feature>
<keyword evidence="1" id="KW-0472">Membrane</keyword>